<dbReference type="Proteomes" id="UP001352223">
    <property type="component" value="Unassembled WGS sequence"/>
</dbReference>
<dbReference type="RefSeq" id="WP_324767245.1">
    <property type="nucleotide sequence ID" value="NZ_BAAATS010000016.1"/>
</dbReference>
<organism evidence="2 3">
    <name type="scientific">Streptomyces kunmingensis</name>
    <dbReference type="NCBI Taxonomy" id="68225"/>
    <lineage>
        <taxon>Bacteria</taxon>
        <taxon>Bacillati</taxon>
        <taxon>Actinomycetota</taxon>
        <taxon>Actinomycetes</taxon>
        <taxon>Kitasatosporales</taxon>
        <taxon>Streptomycetaceae</taxon>
        <taxon>Streptomyces</taxon>
    </lineage>
</organism>
<sequence length="67" mass="7373">MLIVALALLPVMGLLLICMDRIEDHLTGAARPPAGRHRVRHLRLVAGHGRSERRGKPVSERHHGEAA</sequence>
<feature type="region of interest" description="Disordered" evidence="1">
    <location>
        <begin position="46"/>
        <end position="67"/>
    </location>
</feature>
<comment type="caution">
    <text evidence="2">The sequence shown here is derived from an EMBL/GenBank/DDBJ whole genome shotgun (WGS) entry which is preliminary data.</text>
</comment>
<proteinExistence type="predicted"/>
<dbReference type="EMBL" id="JAOZYB010000041">
    <property type="protein sequence ID" value="MEB3960205.1"/>
    <property type="molecule type" value="Genomic_DNA"/>
</dbReference>
<feature type="compositionally biased region" description="Basic and acidic residues" evidence="1">
    <location>
        <begin position="49"/>
        <end position="67"/>
    </location>
</feature>
<name>A0ABU6C674_9ACTN</name>
<protein>
    <submittedName>
        <fullName evidence="2">Uncharacterized protein</fullName>
    </submittedName>
</protein>
<evidence type="ECO:0000256" key="1">
    <source>
        <dbReference type="SAM" id="MobiDB-lite"/>
    </source>
</evidence>
<accession>A0ABU6C674</accession>
<gene>
    <name evidence="2" type="ORF">OKJ48_08070</name>
</gene>
<reference evidence="2 3" key="1">
    <citation type="submission" date="2022-10" db="EMBL/GenBank/DDBJ databases">
        <authorList>
            <person name="Xie J."/>
            <person name="Shen N."/>
        </authorList>
    </citation>
    <scope>NUCLEOTIDE SEQUENCE [LARGE SCALE GENOMIC DNA]</scope>
    <source>
        <strain evidence="2 3">DSM 41681</strain>
    </source>
</reference>
<evidence type="ECO:0000313" key="3">
    <source>
        <dbReference type="Proteomes" id="UP001352223"/>
    </source>
</evidence>
<evidence type="ECO:0000313" key="2">
    <source>
        <dbReference type="EMBL" id="MEB3960205.1"/>
    </source>
</evidence>
<keyword evidence="3" id="KW-1185">Reference proteome</keyword>